<gene>
    <name evidence="2" type="ORF">Acr_24g0008210</name>
</gene>
<feature type="compositionally biased region" description="Acidic residues" evidence="1">
    <location>
        <begin position="309"/>
        <end position="326"/>
    </location>
</feature>
<sequence length="326" mass="36412">MQVLMNFVRTVLAVDALMKREDKEFTTKDLLHIYCIVRPRRNSETHMYKGFNARFWWRSNRCAAAIIAVNNYRRTHNVVELFGYVLSYYHTIPYRADRREQPRPPPLRIYVDLGGDVGNEEAEVEDGKEVNQVPAIATPAQILGVEPILVQSSNSKAVGDLDFPKVQLATREIIEHSFNQGDRLGFSSREEEEVTSTNTSKDHETCIALGNAIMLPQDVVDLAEDSKVFGGRLLMMGAQSLGLLGTPFDHPAWVTPTLPIELLDPTTAYPLILVPDFNEEEYATLPVEGEDGNAAVTQGNEPAEVEGIVAEEADSVEDEGEDHLEE</sequence>
<evidence type="ECO:0000256" key="1">
    <source>
        <dbReference type="SAM" id="MobiDB-lite"/>
    </source>
</evidence>
<evidence type="ECO:0000313" key="2">
    <source>
        <dbReference type="EMBL" id="GFZ14631.1"/>
    </source>
</evidence>
<protein>
    <submittedName>
        <fullName evidence="2">Uncharacterized protein</fullName>
    </submittedName>
</protein>
<dbReference type="AlphaFoldDB" id="A0A7J0GV76"/>
<keyword evidence="3" id="KW-1185">Reference proteome</keyword>
<comment type="caution">
    <text evidence="2">The sequence shown here is derived from an EMBL/GenBank/DDBJ whole genome shotgun (WGS) entry which is preliminary data.</text>
</comment>
<name>A0A7J0GV76_9ERIC</name>
<dbReference type="EMBL" id="BJWL01000024">
    <property type="protein sequence ID" value="GFZ14631.1"/>
    <property type="molecule type" value="Genomic_DNA"/>
</dbReference>
<feature type="region of interest" description="Disordered" evidence="1">
    <location>
        <begin position="291"/>
        <end position="326"/>
    </location>
</feature>
<proteinExistence type="predicted"/>
<reference evidence="2 3" key="1">
    <citation type="submission" date="2019-07" db="EMBL/GenBank/DDBJ databases">
        <title>De Novo Assembly of kiwifruit Actinidia rufa.</title>
        <authorList>
            <person name="Sugita-Konishi S."/>
            <person name="Sato K."/>
            <person name="Mori E."/>
            <person name="Abe Y."/>
            <person name="Kisaki G."/>
            <person name="Hamano K."/>
            <person name="Suezawa K."/>
            <person name="Otani M."/>
            <person name="Fukuda T."/>
            <person name="Manabe T."/>
            <person name="Gomi K."/>
            <person name="Tabuchi M."/>
            <person name="Akimitsu K."/>
            <person name="Kataoka I."/>
        </authorList>
    </citation>
    <scope>NUCLEOTIDE SEQUENCE [LARGE SCALE GENOMIC DNA]</scope>
    <source>
        <strain evidence="3">cv. Fuchu</strain>
    </source>
</reference>
<organism evidence="2 3">
    <name type="scientific">Actinidia rufa</name>
    <dbReference type="NCBI Taxonomy" id="165716"/>
    <lineage>
        <taxon>Eukaryota</taxon>
        <taxon>Viridiplantae</taxon>
        <taxon>Streptophyta</taxon>
        <taxon>Embryophyta</taxon>
        <taxon>Tracheophyta</taxon>
        <taxon>Spermatophyta</taxon>
        <taxon>Magnoliopsida</taxon>
        <taxon>eudicotyledons</taxon>
        <taxon>Gunneridae</taxon>
        <taxon>Pentapetalae</taxon>
        <taxon>asterids</taxon>
        <taxon>Ericales</taxon>
        <taxon>Actinidiaceae</taxon>
        <taxon>Actinidia</taxon>
    </lineage>
</organism>
<evidence type="ECO:0000313" key="3">
    <source>
        <dbReference type="Proteomes" id="UP000585474"/>
    </source>
</evidence>
<accession>A0A7J0GV76</accession>
<dbReference type="Proteomes" id="UP000585474">
    <property type="component" value="Unassembled WGS sequence"/>
</dbReference>